<name>A0A368PNW8_SETIT</name>
<dbReference type="EMBL" id="CM003528">
    <property type="protein sequence ID" value="RCV06700.1"/>
    <property type="molecule type" value="Genomic_DNA"/>
</dbReference>
<accession>A0A368PNW8</accession>
<dbReference type="AlphaFoldDB" id="A0A368PNW8"/>
<gene>
    <name evidence="1" type="ORF">SETIT_1G184200v2</name>
</gene>
<dbReference type="OrthoDB" id="10428197at2759"/>
<proteinExistence type="predicted"/>
<protein>
    <submittedName>
        <fullName evidence="1">Uncharacterized protein</fullName>
    </submittedName>
</protein>
<reference evidence="1" key="2">
    <citation type="submission" date="2015-07" db="EMBL/GenBank/DDBJ databases">
        <authorList>
            <person name="Noorani M."/>
        </authorList>
    </citation>
    <scope>NUCLEOTIDE SEQUENCE</scope>
    <source>
        <strain evidence="1">Yugu1</strain>
    </source>
</reference>
<reference evidence="1" key="1">
    <citation type="journal article" date="2012" name="Nat. Biotechnol.">
        <title>Reference genome sequence of the model plant Setaria.</title>
        <authorList>
            <person name="Bennetzen J.L."/>
            <person name="Schmutz J."/>
            <person name="Wang H."/>
            <person name="Percifield R."/>
            <person name="Hawkins J."/>
            <person name="Pontaroli A.C."/>
            <person name="Estep M."/>
            <person name="Feng L."/>
            <person name="Vaughn J.N."/>
            <person name="Grimwood J."/>
            <person name="Jenkins J."/>
            <person name="Barry K."/>
            <person name="Lindquist E."/>
            <person name="Hellsten U."/>
            <person name="Deshpande S."/>
            <person name="Wang X."/>
            <person name="Wu X."/>
            <person name="Mitros T."/>
            <person name="Triplett J."/>
            <person name="Yang X."/>
            <person name="Ye C.Y."/>
            <person name="Mauro-Herrera M."/>
            <person name="Wang L."/>
            <person name="Li P."/>
            <person name="Sharma M."/>
            <person name="Sharma R."/>
            <person name="Ronald P.C."/>
            <person name="Panaud O."/>
            <person name="Kellogg E.A."/>
            <person name="Brutnell T.P."/>
            <person name="Doust A.N."/>
            <person name="Tuskan G.A."/>
            <person name="Rokhsar D."/>
            <person name="Devos K.M."/>
        </authorList>
    </citation>
    <scope>NUCLEOTIDE SEQUENCE [LARGE SCALE GENOMIC DNA]</scope>
    <source>
        <strain evidence="1">Yugu1</strain>
    </source>
</reference>
<evidence type="ECO:0000313" key="1">
    <source>
        <dbReference type="EMBL" id="RCV06700.1"/>
    </source>
</evidence>
<sequence length="113" mass="13304">MEYPVDDIQRPAVHRMVSTYEKAPSADVDKFLNHGKPFLYRWDLLEGPWEPNKLHGWIINAMKQGIQAITTHVPTKVFFLGVLSYRIVIDFEDLHRLYSRQHLDVNLISIWCL</sequence>
<organism evidence="1">
    <name type="scientific">Setaria italica</name>
    <name type="common">Foxtail millet</name>
    <name type="synonym">Panicum italicum</name>
    <dbReference type="NCBI Taxonomy" id="4555"/>
    <lineage>
        <taxon>Eukaryota</taxon>
        <taxon>Viridiplantae</taxon>
        <taxon>Streptophyta</taxon>
        <taxon>Embryophyta</taxon>
        <taxon>Tracheophyta</taxon>
        <taxon>Spermatophyta</taxon>
        <taxon>Magnoliopsida</taxon>
        <taxon>Liliopsida</taxon>
        <taxon>Poales</taxon>
        <taxon>Poaceae</taxon>
        <taxon>PACMAD clade</taxon>
        <taxon>Panicoideae</taxon>
        <taxon>Panicodae</taxon>
        <taxon>Paniceae</taxon>
        <taxon>Cenchrinae</taxon>
        <taxon>Setaria</taxon>
    </lineage>
</organism>